<keyword evidence="1" id="KW-0723">Serine/threonine-protein kinase</keyword>
<feature type="domain" description="Histidine kinase/HSP90-like ATPase" evidence="3">
    <location>
        <begin position="9"/>
        <end position="122"/>
    </location>
</feature>
<evidence type="ECO:0000313" key="5">
    <source>
        <dbReference type="Proteomes" id="UP000654471"/>
    </source>
</evidence>
<dbReference type="Gene3D" id="3.30.565.10">
    <property type="entry name" value="Histidine kinase-like ATPase, C-terminal domain"/>
    <property type="match status" value="1"/>
</dbReference>
<dbReference type="PANTHER" id="PTHR35526:SF3">
    <property type="entry name" value="ANTI-SIGMA-F FACTOR RSBW"/>
    <property type="match status" value="1"/>
</dbReference>
<evidence type="ECO:0000313" key="4">
    <source>
        <dbReference type="EMBL" id="GGU43078.1"/>
    </source>
</evidence>
<dbReference type="EMBL" id="BMRP01000001">
    <property type="protein sequence ID" value="GGU43078.1"/>
    <property type="molecule type" value="Genomic_DNA"/>
</dbReference>
<keyword evidence="4" id="KW-0547">Nucleotide-binding</keyword>
<keyword evidence="5" id="KW-1185">Reference proteome</keyword>
<comment type="caution">
    <text evidence="4">The sequence shown here is derived from an EMBL/GenBank/DDBJ whole genome shotgun (WGS) entry which is preliminary data.</text>
</comment>
<protein>
    <submittedName>
        <fullName evidence="4">ATP-binding protein</fullName>
    </submittedName>
</protein>
<name>A0ABQ2UNI3_9ACTN</name>
<dbReference type="InterPro" id="IPR050267">
    <property type="entry name" value="Anti-sigma-factor_SerPK"/>
</dbReference>
<dbReference type="InterPro" id="IPR036890">
    <property type="entry name" value="HATPase_C_sf"/>
</dbReference>
<dbReference type="GO" id="GO:0005524">
    <property type="term" value="F:ATP binding"/>
    <property type="evidence" value="ECO:0007669"/>
    <property type="project" value="UniProtKB-KW"/>
</dbReference>
<reference evidence="5" key="1">
    <citation type="journal article" date="2019" name="Int. J. Syst. Evol. Microbiol.">
        <title>The Global Catalogue of Microorganisms (GCM) 10K type strain sequencing project: providing services to taxonomists for standard genome sequencing and annotation.</title>
        <authorList>
            <consortium name="The Broad Institute Genomics Platform"/>
            <consortium name="The Broad Institute Genome Sequencing Center for Infectious Disease"/>
            <person name="Wu L."/>
            <person name="Ma J."/>
        </authorList>
    </citation>
    <scope>NUCLEOTIDE SEQUENCE [LARGE SCALE GENOMIC DNA]</scope>
    <source>
        <strain evidence="5">JCM 3399</strain>
    </source>
</reference>
<dbReference type="PANTHER" id="PTHR35526">
    <property type="entry name" value="ANTI-SIGMA-F FACTOR RSBW-RELATED"/>
    <property type="match status" value="1"/>
</dbReference>
<sequence length="136" mass="14724">MPDAIKRFFAPAPESVGQARDFVVRTLAAWNLEGRADDVRLCVSELATNAIAHGTRRGRGFHVAMSAEDGIVRVEVHDSGPRRPKLQRPTSDDVSGRGLHIVAILSDEWGVEERGLAGKAVWSRFKTAPAPQGAPC</sequence>
<evidence type="ECO:0000259" key="3">
    <source>
        <dbReference type="Pfam" id="PF13581"/>
    </source>
</evidence>
<feature type="region of interest" description="Disordered" evidence="2">
    <location>
        <begin position="75"/>
        <end position="94"/>
    </location>
</feature>
<proteinExistence type="predicted"/>
<evidence type="ECO:0000256" key="2">
    <source>
        <dbReference type="SAM" id="MobiDB-lite"/>
    </source>
</evidence>
<keyword evidence="1" id="KW-0808">Transferase</keyword>
<evidence type="ECO:0000256" key="1">
    <source>
        <dbReference type="ARBA" id="ARBA00022527"/>
    </source>
</evidence>
<dbReference type="InterPro" id="IPR003594">
    <property type="entry name" value="HATPase_dom"/>
</dbReference>
<dbReference type="Pfam" id="PF13581">
    <property type="entry name" value="HATPase_c_2"/>
    <property type="match status" value="1"/>
</dbReference>
<accession>A0ABQ2UNI3</accession>
<dbReference type="RefSeq" id="WP_189295469.1">
    <property type="nucleotide sequence ID" value="NZ_BMRP01000001.1"/>
</dbReference>
<dbReference type="CDD" id="cd16936">
    <property type="entry name" value="HATPase_RsbW-like"/>
    <property type="match status" value="1"/>
</dbReference>
<keyword evidence="4" id="KW-0067">ATP-binding</keyword>
<keyword evidence="1" id="KW-0418">Kinase</keyword>
<dbReference type="Proteomes" id="UP000654471">
    <property type="component" value="Unassembled WGS sequence"/>
</dbReference>
<organism evidence="4 5">
    <name type="scientific">Streptomyces albospinus</name>
    <dbReference type="NCBI Taxonomy" id="285515"/>
    <lineage>
        <taxon>Bacteria</taxon>
        <taxon>Bacillati</taxon>
        <taxon>Actinomycetota</taxon>
        <taxon>Actinomycetes</taxon>
        <taxon>Kitasatosporales</taxon>
        <taxon>Streptomycetaceae</taxon>
        <taxon>Streptomyces</taxon>
    </lineage>
</organism>
<dbReference type="SUPFAM" id="SSF55874">
    <property type="entry name" value="ATPase domain of HSP90 chaperone/DNA topoisomerase II/histidine kinase"/>
    <property type="match status" value="1"/>
</dbReference>
<gene>
    <name evidence="4" type="ORF">GCM10010211_02990</name>
</gene>